<name>A0A8J4VFW6_9ROSI</name>
<comment type="caution">
    <text evidence="6">The sequence shown here is derived from an EMBL/GenBank/DDBJ whole genome shotgun (WGS) entry which is preliminary data.</text>
</comment>
<reference evidence="6" key="1">
    <citation type="submission" date="2020-03" db="EMBL/GenBank/DDBJ databases">
        <title>Castanea mollissima Vanexum genome sequencing.</title>
        <authorList>
            <person name="Staton M."/>
        </authorList>
    </citation>
    <scope>NUCLEOTIDE SEQUENCE</scope>
    <source>
        <tissue evidence="6">Leaf</tissue>
    </source>
</reference>
<feature type="domain" description="Cyclin N-terminal" evidence="5">
    <location>
        <begin position="128"/>
        <end position="189"/>
    </location>
</feature>
<evidence type="ECO:0000313" key="6">
    <source>
        <dbReference type="EMBL" id="KAF3959638.1"/>
    </source>
</evidence>
<proteinExistence type="predicted"/>
<feature type="non-terminal residue" evidence="6">
    <location>
        <position position="193"/>
    </location>
</feature>
<gene>
    <name evidence="6" type="ORF">CMV_015572</name>
</gene>
<evidence type="ECO:0000256" key="2">
    <source>
        <dbReference type="ARBA" id="ARBA00022618"/>
    </source>
</evidence>
<keyword evidence="3" id="KW-0131">Cell cycle</keyword>
<evidence type="ECO:0000256" key="1">
    <source>
        <dbReference type="ARBA" id="ARBA00011177"/>
    </source>
</evidence>
<evidence type="ECO:0000256" key="3">
    <source>
        <dbReference type="ARBA" id="ARBA00023306"/>
    </source>
</evidence>
<dbReference type="AlphaFoldDB" id="A0A8J4VFW6"/>
<dbReference type="Proteomes" id="UP000737018">
    <property type="component" value="Unassembled WGS sequence"/>
</dbReference>
<dbReference type="GO" id="GO:0016538">
    <property type="term" value="F:cyclin-dependent protein serine/threonine kinase regulator activity"/>
    <property type="evidence" value="ECO:0007669"/>
    <property type="project" value="InterPro"/>
</dbReference>
<dbReference type="InterPro" id="IPR046965">
    <property type="entry name" value="Cyclin_A/B-like"/>
</dbReference>
<dbReference type="Gene3D" id="1.10.472.10">
    <property type="entry name" value="Cyclin-like"/>
    <property type="match status" value="1"/>
</dbReference>
<dbReference type="PIRSF" id="PIRSF001771">
    <property type="entry name" value="Cyclin_A_B_D_E"/>
    <property type="match status" value="1"/>
</dbReference>
<protein>
    <recommendedName>
        <fullName evidence="4">B-like cyclin</fullName>
    </recommendedName>
</protein>
<dbReference type="PANTHER" id="PTHR10177">
    <property type="entry name" value="CYCLINS"/>
    <property type="match status" value="1"/>
</dbReference>
<accession>A0A8J4VFW6</accession>
<dbReference type="GO" id="GO:0051301">
    <property type="term" value="P:cell division"/>
    <property type="evidence" value="ECO:0007669"/>
    <property type="project" value="UniProtKB-KW"/>
</dbReference>
<organism evidence="6 7">
    <name type="scientific">Castanea mollissima</name>
    <name type="common">Chinese chestnut</name>
    <dbReference type="NCBI Taxonomy" id="60419"/>
    <lineage>
        <taxon>Eukaryota</taxon>
        <taxon>Viridiplantae</taxon>
        <taxon>Streptophyta</taxon>
        <taxon>Embryophyta</taxon>
        <taxon>Tracheophyta</taxon>
        <taxon>Spermatophyta</taxon>
        <taxon>Magnoliopsida</taxon>
        <taxon>eudicotyledons</taxon>
        <taxon>Gunneridae</taxon>
        <taxon>Pentapetalae</taxon>
        <taxon>rosids</taxon>
        <taxon>fabids</taxon>
        <taxon>Fagales</taxon>
        <taxon>Fagaceae</taxon>
        <taxon>Castanea</taxon>
    </lineage>
</organism>
<dbReference type="GO" id="GO:0044772">
    <property type="term" value="P:mitotic cell cycle phase transition"/>
    <property type="evidence" value="ECO:0007669"/>
    <property type="project" value="InterPro"/>
</dbReference>
<dbReference type="OrthoDB" id="1934866at2759"/>
<dbReference type="InterPro" id="IPR006671">
    <property type="entry name" value="Cyclin_N"/>
</dbReference>
<evidence type="ECO:0000259" key="5">
    <source>
        <dbReference type="Pfam" id="PF00134"/>
    </source>
</evidence>
<dbReference type="EMBL" id="JRKL02002285">
    <property type="protein sequence ID" value="KAF3959638.1"/>
    <property type="molecule type" value="Genomic_DNA"/>
</dbReference>
<keyword evidence="7" id="KW-1185">Reference proteome</keyword>
<evidence type="ECO:0000256" key="4">
    <source>
        <dbReference type="ARBA" id="ARBA00032263"/>
    </source>
</evidence>
<evidence type="ECO:0000313" key="7">
    <source>
        <dbReference type="Proteomes" id="UP000737018"/>
    </source>
</evidence>
<dbReference type="SUPFAM" id="SSF47954">
    <property type="entry name" value="Cyclin-like"/>
    <property type="match status" value="1"/>
</dbReference>
<comment type="subunit">
    <text evidence="1">Interacts with the CDC2 protein kinase to form a serine/threonine kinase holoenzyme complex also known as maturation promoting factor (MPF). The cyclin subunit imparts substrate specificity to the complex.</text>
</comment>
<dbReference type="InterPro" id="IPR039361">
    <property type="entry name" value="Cyclin"/>
</dbReference>
<dbReference type="Pfam" id="PF00134">
    <property type="entry name" value="Cyclin_N"/>
    <property type="match status" value="1"/>
</dbReference>
<keyword evidence="2" id="KW-0132">Cell division</keyword>
<dbReference type="InterPro" id="IPR036915">
    <property type="entry name" value="Cyclin-like_sf"/>
</dbReference>
<sequence>SYHAQLLAIAQAEAEKKKVNPIVAVVDDKVAVNRKCGTKKLAEAQKKAIDKPEPETIVVISSEEEKVKSVSGRKSRERSSRKEIKMLTAILTARSKVACGVTNKQDQIVNIDMGDENDDLVVAEYVDDIYKFYKLTEDESRVHDYMNSQPDINVKMRSILIDWLVDVHRRFELMHETLYLTINIVDRKLLSIG</sequence>